<dbReference type="InterPro" id="IPR016187">
    <property type="entry name" value="CTDL_fold"/>
</dbReference>
<proteinExistence type="predicted"/>
<accession>C3ZG07</accession>
<protein>
    <recommendedName>
        <fullName evidence="2">C-type lectin domain-containing protein</fullName>
    </recommendedName>
</protein>
<feature type="domain" description="C-type lectin" evidence="2">
    <location>
        <begin position="1"/>
        <end position="111"/>
    </location>
</feature>
<dbReference type="EMBL" id="GG666616">
    <property type="protein sequence ID" value="EEN48482.1"/>
    <property type="molecule type" value="Genomic_DNA"/>
</dbReference>
<dbReference type="InterPro" id="IPR018378">
    <property type="entry name" value="C-type_lectin_CS"/>
</dbReference>
<evidence type="ECO:0000259" key="2">
    <source>
        <dbReference type="PROSITE" id="PS50041"/>
    </source>
</evidence>
<sequence>MSYDSAETFCTTRLGRFGRLATAKDMATNSFLINLKNAQISGRFWFGLSDRASEGSWRWSDGNNLGSYTFWAQGEPNNVGGNEDCAEFWRPSRSNRWNDEPCSNNKYFICETTTDG</sequence>
<dbReference type="STRING" id="7739.C3ZG07"/>
<keyword evidence="1" id="KW-1015">Disulfide bond</keyword>
<dbReference type="PANTHER" id="PTHR22801">
    <property type="entry name" value="LITHOSTATHINE"/>
    <property type="match status" value="1"/>
</dbReference>
<organism>
    <name type="scientific">Branchiostoma floridae</name>
    <name type="common">Florida lancelet</name>
    <name type="synonym">Amphioxus</name>
    <dbReference type="NCBI Taxonomy" id="7739"/>
    <lineage>
        <taxon>Eukaryota</taxon>
        <taxon>Metazoa</taxon>
        <taxon>Chordata</taxon>
        <taxon>Cephalochordata</taxon>
        <taxon>Leptocardii</taxon>
        <taxon>Amphioxiformes</taxon>
        <taxon>Branchiostomatidae</taxon>
        <taxon>Branchiostoma</taxon>
    </lineage>
</organism>
<dbReference type="eggNOG" id="KOG4297">
    <property type="taxonomic scope" value="Eukaryota"/>
</dbReference>
<gene>
    <name evidence="3" type="ORF">BRAFLDRAFT_68957</name>
</gene>
<reference evidence="3" key="1">
    <citation type="journal article" date="2008" name="Nature">
        <title>The amphioxus genome and the evolution of the chordate karyotype.</title>
        <authorList>
            <consortium name="US DOE Joint Genome Institute (JGI-PGF)"/>
            <person name="Putnam N.H."/>
            <person name="Butts T."/>
            <person name="Ferrier D.E.K."/>
            <person name="Furlong R.F."/>
            <person name="Hellsten U."/>
            <person name="Kawashima T."/>
            <person name="Robinson-Rechavi M."/>
            <person name="Shoguchi E."/>
            <person name="Terry A."/>
            <person name="Yu J.-K."/>
            <person name="Benito-Gutierrez E.L."/>
            <person name="Dubchak I."/>
            <person name="Garcia-Fernandez J."/>
            <person name="Gibson-Brown J.J."/>
            <person name="Grigoriev I.V."/>
            <person name="Horton A.C."/>
            <person name="de Jong P.J."/>
            <person name="Jurka J."/>
            <person name="Kapitonov V.V."/>
            <person name="Kohara Y."/>
            <person name="Kuroki Y."/>
            <person name="Lindquist E."/>
            <person name="Lucas S."/>
            <person name="Osoegawa K."/>
            <person name="Pennacchio L.A."/>
            <person name="Salamov A.A."/>
            <person name="Satou Y."/>
            <person name="Sauka-Spengler T."/>
            <person name="Schmutz J."/>
            <person name="Shin-I T."/>
            <person name="Toyoda A."/>
            <person name="Bronner-Fraser M."/>
            <person name="Fujiyama A."/>
            <person name="Holland L.Z."/>
            <person name="Holland P.W.H."/>
            <person name="Satoh N."/>
            <person name="Rokhsar D.S."/>
        </authorList>
    </citation>
    <scope>NUCLEOTIDE SEQUENCE [LARGE SCALE GENOMIC DNA]</scope>
    <source>
        <strain evidence="3">S238N-H82</strain>
        <tissue evidence="3">Testes</tissue>
    </source>
</reference>
<dbReference type="InterPro" id="IPR016186">
    <property type="entry name" value="C-type_lectin-like/link_sf"/>
</dbReference>
<dbReference type="Pfam" id="PF00059">
    <property type="entry name" value="Lectin_C"/>
    <property type="match status" value="1"/>
</dbReference>
<dbReference type="InParanoid" id="C3ZG07"/>
<dbReference type="AlphaFoldDB" id="C3ZG07"/>
<evidence type="ECO:0000313" key="3">
    <source>
        <dbReference type="EMBL" id="EEN48482.1"/>
    </source>
</evidence>
<dbReference type="CDD" id="cd00037">
    <property type="entry name" value="CLECT"/>
    <property type="match status" value="1"/>
</dbReference>
<dbReference type="PANTHER" id="PTHR22801:SF63">
    <property type="entry name" value="C-TYPE LECTIN DOMAIN-CONTAINING PROTEIN"/>
    <property type="match status" value="1"/>
</dbReference>
<dbReference type="PROSITE" id="PS50041">
    <property type="entry name" value="C_TYPE_LECTIN_2"/>
    <property type="match status" value="1"/>
</dbReference>
<dbReference type="InterPro" id="IPR001304">
    <property type="entry name" value="C-type_lectin-like"/>
</dbReference>
<dbReference type="PROSITE" id="PS00615">
    <property type="entry name" value="C_TYPE_LECTIN_1"/>
    <property type="match status" value="1"/>
</dbReference>
<name>C3ZG07_BRAFL</name>
<evidence type="ECO:0000256" key="1">
    <source>
        <dbReference type="ARBA" id="ARBA00023157"/>
    </source>
</evidence>
<dbReference type="InterPro" id="IPR050801">
    <property type="entry name" value="Ca-Dep_Lectins_ImmuneDev"/>
</dbReference>
<dbReference type="SMART" id="SM00034">
    <property type="entry name" value="CLECT"/>
    <property type="match status" value="1"/>
</dbReference>
<dbReference type="SUPFAM" id="SSF56436">
    <property type="entry name" value="C-type lectin-like"/>
    <property type="match status" value="1"/>
</dbReference>
<dbReference type="Gene3D" id="3.10.100.10">
    <property type="entry name" value="Mannose-Binding Protein A, subunit A"/>
    <property type="match status" value="1"/>
</dbReference>